<accession>X1J7H1</accession>
<dbReference type="AlphaFoldDB" id="X1J7H1"/>
<evidence type="ECO:0000313" key="2">
    <source>
        <dbReference type="EMBL" id="GAH90671.1"/>
    </source>
</evidence>
<feature type="domain" description="Asparagine synthetase" evidence="1">
    <location>
        <begin position="1"/>
        <end position="49"/>
    </location>
</feature>
<dbReference type="GO" id="GO:0004066">
    <property type="term" value="F:asparagine synthase (glutamine-hydrolyzing) activity"/>
    <property type="evidence" value="ECO:0007669"/>
    <property type="project" value="InterPro"/>
</dbReference>
<dbReference type="SUPFAM" id="SSF52402">
    <property type="entry name" value="Adenine nucleotide alpha hydrolases-like"/>
    <property type="match status" value="1"/>
</dbReference>
<reference evidence="2" key="1">
    <citation type="journal article" date="2014" name="Front. Microbiol.">
        <title>High frequency of phylogenetically diverse reductive dehalogenase-homologous genes in deep subseafloor sedimentary metagenomes.</title>
        <authorList>
            <person name="Kawai M."/>
            <person name="Futagami T."/>
            <person name="Toyoda A."/>
            <person name="Takaki Y."/>
            <person name="Nishi S."/>
            <person name="Hori S."/>
            <person name="Arai W."/>
            <person name="Tsubouchi T."/>
            <person name="Morono Y."/>
            <person name="Uchiyama I."/>
            <person name="Ito T."/>
            <person name="Fujiyama A."/>
            <person name="Inagaki F."/>
            <person name="Takami H."/>
        </authorList>
    </citation>
    <scope>NUCLEOTIDE SEQUENCE</scope>
    <source>
        <strain evidence="2">Expedition CK06-06</strain>
    </source>
</reference>
<dbReference type="Pfam" id="PF00733">
    <property type="entry name" value="Asn_synthase"/>
    <property type="match status" value="1"/>
</dbReference>
<dbReference type="EMBL" id="BARU01049052">
    <property type="protein sequence ID" value="GAH90671.1"/>
    <property type="molecule type" value="Genomic_DNA"/>
</dbReference>
<proteinExistence type="predicted"/>
<name>X1J7H1_9ZZZZ</name>
<sequence length="57" mass="6698">RSSGAFGFEIRPVYLFDDLVEFALNLPLEFKVQNKQVTKRILRDAFKPELKKLGLDW</sequence>
<evidence type="ECO:0000259" key="1">
    <source>
        <dbReference type="Pfam" id="PF00733"/>
    </source>
</evidence>
<feature type="non-terminal residue" evidence="2">
    <location>
        <position position="1"/>
    </location>
</feature>
<organism evidence="2">
    <name type="scientific">marine sediment metagenome</name>
    <dbReference type="NCBI Taxonomy" id="412755"/>
    <lineage>
        <taxon>unclassified sequences</taxon>
        <taxon>metagenomes</taxon>
        <taxon>ecological metagenomes</taxon>
    </lineage>
</organism>
<dbReference type="GO" id="GO:0006529">
    <property type="term" value="P:asparagine biosynthetic process"/>
    <property type="evidence" value="ECO:0007669"/>
    <property type="project" value="InterPro"/>
</dbReference>
<dbReference type="InterPro" id="IPR014729">
    <property type="entry name" value="Rossmann-like_a/b/a_fold"/>
</dbReference>
<protein>
    <recommendedName>
        <fullName evidence="1">Asparagine synthetase domain-containing protein</fullName>
    </recommendedName>
</protein>
<feature type="non-terminal residue" evidence="2">
    <location>
        <position position="57"/>
    </location>
</feature>
<comment type="caution">
    <text evidence="2">The sequence shown here is derived from an EMBL/GenBank/DDBJ whole genome shotgun (WGS) entry which is preliminary data.</text>
</comment>
<dbReference type="InterPro" id="IPR001962">
    <property type="entry name" value="Asn_synthase"/>
</dbReference>
<dbReference type="Gene3D" id="3.40.50.620">
    <property type="entry name" value="HUPs"/>
    <property type="match status" value="1"/>
</dbReference>
<gene>
    <name evidence="2" type="ORF">S03H2_72493</name>
</gene>